<organism evidence="1 2">
    <name type="scientific">Eiseniibacteriota bacterium</name>
    <dbReference type="NCBI Taxonomy" id="2212470"/>
    <lineage>
        <taxon>Bacteria</taxon>
        <taxon>Candidatus Eiseniibacteriota</taxon>
    </lineage>
</organism>
<name>A0A538TYH4_UNCEI</name>
<evidence type="ECO:0000313" key="2">
    <source>
        <dbReference type="Proteomes" id="UP000316609"/>
    </source>
</evidence>
<evidence type="ECO:0000313" key="1">
    <source>
        <dbReference type="EMBL" id="TMQ68692.1"/>
    </source>
</evidence>
<keyword evidence="1" id="KW-0540">Nuclease</keyword>
<protein>
    <submittedName>
        <fullName evidence="1">HNH endonuclease</fullName>
    </submittedName>
</protein>
<dbReference type="AlphaFoldDB" id="A0A538TYH4"/>
<keyword evidence="1" id="KW-0378">Hydrolase</keyword>
<comment type="caution">
    <text evidence="1">The sequence shown here is derived from an EMBL/GenBank/DDBJ whole genome shotgun (WGS) entry which is preliminary data.</text>
</comment>
<dbReference type="Proteomes" id="UP000316609">
    <property type="component" value="Unassembled WGS sequence"/>
</dbReference>
<gene>
    <name evidence="1" type="ORF">E6K78_00185</name>
</gene>
<reference evidence="1 2" key="1">
    <citation type="journal article" date="2019" name="Nat. Microbiol.">
        <title>Mediterranean grassland soil C-N compound turnover is dependent on rainfall and depth, and is mediated by genomically divergent microorganisms.</title>
        <authorList>
            <person name="Diamond S."/>
            <person name="Andeer P.F."/>
            <person name="Li Z."/>
            <person name="Crits-Christoph A."/>
            <person name="Burstein D."/>
            <person name="Anantharaman K."/>
            <person name="Lane K.R."/>
            <person name="Thomas B.C."/>
            <person name="Pan C."/>
            <person name="Northen T.R."/>
            <person name="Banfield J.F."/>
        </authorList>
    </citation>
    <scope>NUCLEOTIDE SEQUENCE [LARGE SCALE GENOMIC DNA]</scope>
    <source>
        <strain evidence="1">WS_8</strain>
    </source>
</reference>
<accession>A0A538TYH4</accession>
<keyword evidence="1" id="KW-0255">Endonuclease</keyword>
<feature type="non-terminal residue" evidence="1">
    <location>
        <position position="143"/>
    </location>
</feature>
<sequence>MNDQDLDHRVRLATFHFLEEQTQLRGEVLPREILAQGFEFDGQRVPLIGPQGIFKPALLHETPLSITTVPEVEGKRPPYDDQIGDEGLVRYRYRGTDPGHRDNVGLRLAMQRQAPLVYLYGVVPGRYMSCWPAYVVGDDPRGL</sequence>
<dbReference type="GO" id="GO:0004519">
    <property type="term" value="F:endonuclease activity"/>
    <property type="evidence" value="ECO:0007669"/>
    <property type="project" value="UniProtKB-KW"/>
</dbReference>
<proteinExistence type="predicted"/>
<dbReference type="EMBL" id="VBOY01000005">
    <property type="protein sequence ID" value="TMQ68692.1"/>
    <property type="molecule type" value="Genomic_DNA"/>
</dbReference>